<dbReference type="InterPro" id="IPR012854">
    <property type="entry name" value="Cu_amine_oxidase-like_N"/>
</dbReference>
<feature type="compositionally biased region" description="Basic and acidic residues" evidence="2">
    <location>
        <begin position="181"/>
        <end position="202"/>
    </location>
</feature>
<dbReference type="RefSeq" id="WP_379789303.1">
    <property type="nucleotide sequence ID" value="NZ_JBHSHL010000060.1"/>
</dbReference>
<dbReference type="Pfam" id="PF07833">
    <property type="entry name" value="Cu_amine_oxidN1"/>
    <property type="match status" value="1"/>
</dbReference>
<dbReference type="Gene3D" id="3.30.457.10">
    <property type="entry name" value="Copper amine oxidase-like, N-terminal domain"/>
    <property type="match status" value="1"/>
</dbReference>
<dbReference type="Pfam" id="PF09479">
    <property type="entry name" value="Flg_new"/>
    <property type="match status" value="2"/>
</dbReference>
<dbReference type="InterPro" id="IPR013378">
    <property type="entry name" value="InlB-like_B-rpt"/>
</dbReference>
<feature type="domain" description="Copper amine oxidase-like N-terminal" evidence="3">
    <location>
        <begin position="244"/>
        <end position="356"/>
    </location>
</feature>
<dbReference type="InterPro" id="IPR036582">
    <property type="entry name" value="Mao_N_sf"/>
</dbReference>
<evidence type="ECO:0000256" key="1">
    <source>
        <dbReference type="ARBA" id="ARBA00004196"/>
    </source>
</evidence>
<dbReference type="SUPFAM" id="SSF55383">
    <property type="entry name" value="Copper amine oxidase, domain N"/>
    <property type="match status" value="1"/>
</dbReference>
<evidence type="ECO:0000313" key="4">
    <source>
        <dbReference type="EMBL" id="MFC4805678.1"/>
    </source>
</evidence>
<dbReference type="Proteomes" id="UP001595916">
    <property type="component" value="Unassembled WGS sequence"/>
</dbReference>
<comment type="subcellular location">
    <subcellularLocation>
        <location evidence="1">Cell envelope</location>
    </subcellularLocation>
</comment>
<name>A0ABV9QN78_9FIRM</name>
<dbReference type="InterPro" id="IPR042229">
    <property type="entry name" value="Listeria/Bacterioides_rpt_sf"/>
</dbReference>
<dbReference type="Gene3D" id="2.60.40.4270">
    <property type="entry name" value="Listeria-Bacteroides repeat domain"/>
    <property type="match status" value="2"/>
</dbReference>
<feature type="non-terminal residue" evidence="4">
    <location>
        <position position="1"/>
    </location>
</feature>
<dbReference type="EMBL" id="JBHSHL010000060">
    <property type="protein sequence ID" value="MFC4805678.1"/>
    <property type="molecule type" value="Genomic_DNA"/>
</dbReference>
<sequence>VNGVKRNVGDSITIMSDTDILALWKSTATNVSVTYKANGGTGADIVTSVSTGSSITLSANTFGAPSGHVFDGWSVNGVKKNVGDSITIISDTVILALWKSTATNVSVTYKANGGTGADIVTSVLTGSSITLPANTFGAPSGYVFDGWSVNGVKKNVGDSITITEDTEVLALWITTGGNSSGKKDKEDKEDREIPSPKKDEKSPFVPQSDKGSSKDWSDRVTEDKPVHTLITLKIGSANYQVVENGKTVTKKIDVTPMIYKGRTMIPTRMMAELLGVGVSYNPKAKTTILEYNKNKIELTLGKQTMKINGKERKLSAPMMTKNNRVLLPLTDIQRALKELGLRSEVKWDPSTKSISITK</sequence>
<evidence type="ECO:0000313" key="5">
    <source>
        <dbReference type="Proteomes" id="UP001595916"/>
    </source>
</evidence>
<accession>A0ABV9QN78</accession>
<reference evidence="5" key="1">
    <citation type="journal article" date="2019" name="Int. J. Syst. Evol. Microbiol.">
        <title>The Global Catalogue of Microorganisms (GCM) 10K type strain sequencing project: providing services to taxonomists for standard genome sequencing and annotation.</title>
        <authorList>
            <consortium name="The Broad Institute Genomics Platform"/>
            <consortium name="The Broad Institute Genome Sequencing Center for Infectious Disease"/>
            <person name="Wu L."/>
            <person name="Ma J."/>
        </authorList>
    </citation>
    <scope>NUCLEOTIDE SEQUENCE [LARGE SCALE GENOMIC DNA]</scope>
    <source>
        <strain evidence="5">CCUG 46385</strain>
    </source>
</reference>
<protein>
    <submittedName>
        <fullName evidence="4">Stalk domain-containing protein</fullName>
    </submittedName>
</protein>
<organism evidence="4 5">
    <name type="scientific">Filifactor villosus</name>
    <dbReference type="NCBI Taxonomy" id="29374"/>
    <lineage>
        <taxon>Bacteria</taxon>
        <taxon>Bacillati</taxon>
        <taxon>Bacillota</taxon>
        <taxon>Clostridia</taxon>
        <taxon>Peptostreptococcales</taxon>
        <taxon>Filifactoraceae</taxon>
        <taxon>Filifactor</taxon>
    </lineage>
</organism>
<proteinExistence type="predicted"/>
<gene>
    <name evidence="4" type="ORF">ACFO4R_11550</name>
</gene>
<keyword evidence="5" id="KW-1185">Reference proteome</keyword>
<feature type="region of interest" description="Disordered" evidence="2">
    <location>
        <begin position="177"/>
        <end position="220"/>
    </location>
</feature>
<evidence type="ECO:0000259" key="3">
    <source>
        <dbReference type="Pfam" id="PF07833"/>
    </source>
</evidence>
<evidence type="ECO:0000256" key="2">
    <source>
        <dbReference type="SAM" id="MobiDB-lite"/>
    </source>
</evidence>
<comment type="caution">
    <text evidence="4">The sequence shown here is derived from an EMBL/GenBank/DDBJ whole genome shotgun (WGS) entry which is preliminary data.</text>
</comment>
<feature type="compositionally biased region" description="Basic and acidic residues" evidence="2">
    <location>
        <begin position="211"/>
        <end position="220"/>
    </location>
</feature>